<evidence type="ECO:0000313" key="2">
    <source>
        <dbReference type="WBParaSite" id="Minc3s00093g04349"/>
    </source>
</evidence>
<dbReference type="WBParaSite" id="Minc3s00093g04349">
    <property type="protein sequence ID" value="Minc3s00093g04349"/>
    <property type="gene ID" value="Minc3s00093g04349"/>
</dbReference>
<organism evidence="1 2">
    <name type="scientific">Meloidogyne incognita</name>
    <name type="common">Southern root-knot nematode worm</name>
    <name type="synonym">Oxyuris incognita</name>
    <dbReference type="NCBI Taxonomy" id="6306"/>
    <lineage>
        <taxon>Eukaryota</taxon>
        <taxon>Metazoa</taxon>
        <taxon>Ecdysozoa</taxon>
        <taxon>Nematoda</taxon>
        <taxon>Chromadorea</taxon>
        <taxon>Rhabditida</taxon>
        <taxon>Tylenchina</taxon>
        <taxon>Tylenchomorpha</taxon>
        <taxon>Tylenchoidea</taxon>
        <taxon>Meloidogynidae</taxon>
        <taxon>Meloidogyninae</taxon>
        <taxon>Meloidogyne</taxon>
        <taxon>Meloidogyne incognita group</taxon>
    </lineage>
</organism>
<name>A0A914KUF6_MELIC</name>
<proteinExistence type="predicted"/>
<reference evidence="2" key="1">
    <citation type="submission" date="2022-11" db="UniProtKB">
        <authorList>
            <consortium name="WormBaseParasite"/>
        </authorList>
    </citation>
    <scope>IDENTIFICATION</scope>
</reference>
<sequence>MSVTNNIFKVFENIQQIELYNRFKYLVYLIEGILKVDNKNIKEKTILNEKNIYFIIHQLHLQKLISSTENIVFIKEKSQNEKENIISILFGIEESKQVGEWFNRIDEQINDWNKFKNQRDIGTKLLNLNKTVM</sequence>
<evidence type="ECO:0000313" key="1">
    <source>
        <dbReference type="Proteomes" id="UP000887563"/>
    </source>
</evidence>
<protein>
    <submittedName>
        <fullName evidence="2">Uncharacterized protein</fullName>
    </submittedName>
</protein>
<accession>A0A914KUF6</accession>
<dbReference type="AlphaFoldDB" id="A0A914KUF6"/>
<keyword evidence="1" id="KW-1185">Reference proteome</keyword>
<dbReference type="Proteomes" id="UP000887563">
    <property type="component" value="Unplaced"/>
</dbReference>